<organism evidence="1 2">
    <name type="scientific">Proteus appendicitidis</name>
    <dbReference type="NCBI Taxonomy" id="3034648"/>
    <lineage>
        <taxon>Bacteria</taxon>
        <taxon>Pseudomonadati</taxon>
        <taxon>Pseudomonadota</taxon>
        <taxon>Gammaproteobacteria</taxon>
        <taxon>Enterobacterales</taxon>
        <taxon>Morganellaceae</taxon>
        <taxon>Proteus</taxon>
    </lineage>
</organism>
<proteinExistence type="predicted"/>
<sequence>MLTNLLVTGEGPTDMGVSNNQQNICTGNDFNIGAMAIISVKVLQHYLPDWNSDNLNFDDPKRWITYIGGNKLAELAKNKQIFKPSKKLAKGFIEHAHRAAVMAEYAYNHAHQLGIYFHDADKGSISHFINAITLGANSFDDEADYPPIVAMIPKPTSEAWFICAKKESPYTHCAQLEYDLSGNDSASPQNSPKRVLASLLGVDDCTTPIQLDLARECNIEQIDMPSFNKFKADLHQAITKICGTTRVPL</sequence>
<protein>
    <submittedName>
        <fullName evidence="1">Uncharacterized protein</fullName>
    </submittedName>
</protein>
<evidence type="ECO:0000313" key="2">
    <source>
        <dbReference type="Proteomes" id="UP001226651"/>
    </source>
</evidence>
<accession>A0ABY8Y7T2</accession>
<evidence type="ECO:0000313" key="1">
    <source>
        <dbReference type="EMBL" id="WIV87997.1"/>
    </source>
</evidence>
<name>A0ABY8Y7T2_9GAMM</name>
<gene>
    <name evidence="1" type="ORF">QQS39_16315</name>
</gene>
<dbReference type="EMBL" id="CP127389">
    <property type="protein sequence ID" value="WIV87997.1"/>
    <property type="molecule type" value="Genomic_DNA"/>
</dbReference>
<dbReference type="Proteomes" id="UP001226651">
    <property type="component" value="Chromosome"/>
</dbReference>
<keyword evidence="2" id="KW-1185">Reference proteome</keyword>
<reference evidence="1 2" key="1">
    <citation type="submission" date="2023-06" db="EMBL/GenBank/DDBJ databases">
        <title>Proteus appendicitidis sp. nov., isolated from the appendiceal pus of an appendicitis patient in Yongzhou, China.</title>
        <authorList>
            <person name="Cai X."/>
        </authorList>
    </citation>
    <scope>NUCLEOTIDE SEQUENCE [LARGE SCALE GENOMIC DNA]</scope>
    <source>
        <strain evidence="1 2">HZ0627</strain>
    </source>
</reference>
<dbReference type="RefSeq" id="WP_196734876.1">
    <property type="nucleotide sequence ID" value="NZ_CP127389.1"/>
</dbReference>